<dbReference type="OrthoDB" id="438553at2759"/>
<comment type="function">
    <text evidence="7">Arginine methyltransferase involved in the assembly or stability of mitochondrial NADH:ubiquinone oxidoreductase complex (complex I).</text>
</comment>
<dbReference type="EMBL" id="GEZM01029761">
    <property type="protein sequence ID" value="JAV85945.1"/>
    <property type="molecule type" value="Transcribed_RNA"/>
</dbReference>
<evidence type="ECO:0000256" key="7">
    <source>
        <dbReference type="RuleBase" id="RU364114"/>
    </source>
</evidence>
<reference evidence="9 10" key="2">
    <citation type="journal article" date="2018" name="Elife">
        <title>Firefly genomes illuminate parallel origins of bioluminescence in beetles.</title>
        <authorList>
            <person name="Fallon T.R."/>
            <person name="Lower S.E."/>
            <person name="Chang C.H."/>
            <person name="Bessho-Uehara M."/>
            <person name="Martin G.J."/>
            <person name="Bewick A.J."/>
            <person name="Behringer M."/>
            <person name="Debat H.J."/>
            <person name="Wong I."/>
            <person name="Day J.C."/>
            <person name="Suvorov A."/>
            <person name="Silva C.J."/>
            <person name="Stanger-Hall K.F."/>
            <person name="Hall D.W."/>
            <person name="Schmitz R.J."/>
            <person name="Nelson D.R."/>
            <person name="Lewis S.M."/>
            <person name="Shigenobu S."/>
            <person name="Bybee S.M."/>
            <person name="Larracuente A.M."/>
            <person name="Oba Y."/>
            <person name="Weng J.K."/>
        </authorList>
    </citation>
    <scope>NUCLEOTIDE SEQUENCE [LARGE SCALE GENOMIC DNA]</scope>
    <source>
        <strain evidence="9">1611_PpyrPB1</strain>
        <tissue evidence="9">Whole body</tissue>
    </source>
</reference>
<evidence type="ECO:0000313" key="9">
    <source>
        <dbReference type="EMBL" id="KAB0791722.1"/>
    </source>
</evidence>
<gene>
    <name evidence="9" type="ORF">PPYR_03522</name>
</gene>
<evidence type="ECO:0000256" key="3">
    <source>
        <dbReference type="ARBA" id="ARBA00022603"/>
    </source>
</evidence>
<comment type="subcellular location">
    <subcellularLocation>
        <location evidence="1 7">Mitochondrion</location>
    </subcellularLocation>
</comment>
<dbReference type="GO" id="GO:0032259">
    <property type="term" value="P:methylation"/>
    <property type="evidence" value="ECO:0007669"/>
    <property type="project" value="UniProtKB-KW"/>
</dbReference>
<evidence type="ECO:0000256" key="1">
    <source>
        <dbReference type="ARBA" id="ARBA00004173"/>
    </source>
</evidence>
<dbReference type="FunCoup" id="A0A1Y1MND4">
    <property type="interactions" value="1294"/>
</dbReference>
<protein>
    <recommendedName>
        <fullName evidence="7">Protein arginine methyltransferase NDUFAF7</fullName>
        <ecNumber evidence="7">2.1.1.320</ecNumber>
    </recommendedName>
</protein>
<evidence type="ECO:0000256" key="2">
    <source>
        <dbReference type="ARBA" id="ARBA00005891"/>
    </source>
</evidence>
<dbReference type="AlphaFoldDB" id="A0A1Y1MND4"/>
<dbReference type="InterPro" id="IPR038375">
    <property type="entry name" value="NDUFAF7_sf"/>
</dbReference>
<dbReference type="Gene3D" id="3.40.50.12710">
    <property type="match status" value="1"/>
</dbReference>
<dbReference type="InterPro" id="IPR003788">
    <property type="entry name" value="NDUFAF7"/>
</dbReference>
<dbReference type="SUPFAM" id="SSF53335">
    <property type="entry name" value="S-adenosyl-L-methionine-dependent methyltransferases"/>
    <property type="match status" value="1"/>
</dbReference>
<dbReference type="EMBL" id="VVIM01000011">
    <property type="protein sequence ID" value="KAB0791722.1"/>
    <property type="molecule type" value="Genomic_DNA"/>
</dbReference>
<evidence type="ECO:0000313" key="10">
    <source>
        <dbReference type="Proteomes" id="UP000327044"/>
    </source>
</evidence>
<dbReference type="PANTHER" id="PTHR12049:SF7">
    <property type="entry name" value="PROTEIN ARGININE METHYLTRANSFERASE NDUFAF7, MITOCHONDRIAL"/>
    <property type="match status" value="1"/>
</dbReference>
<dbReference type="Pfam" id="PF02636">
    <property type="entry name" value="Methyltransf_28"/>
    <property type="match status" value="1"/>
</dbReference>
<dbReference type="GO" id="GO:0005739">
    <property type="term" value="C:mitochondrion"/>
    <property type="evidence" value="ECO:0007669"/>
    <property type="project" value="UniProtKB-SubCell"/>
</dbReference>
<dbReference type="GO" id="GO:0032981">
    <property type="term" value="P:mitochondrial respiratory chain complex I assembly"/>
    <property type="evidence" value="ECO:0007669"/>
    <property type="project" value="TreeGrafter"/>
</dbReference>
<keyword evidence="4 7" id="KW-0808">Transferase</keyword>
<sequence length="395" mass="44506">MLISTRLLFKRLLWRTLKRSLSTKATPEPSSFSIAQQLITKIKVGGPITVADYMKHVLLNPQAGYYMHRDVLGEKGDFVTSPELSQMFGELLAIWFVNEWSKVGLPKPVQIVELGPGRGTLCYDILRIFERFRLLEPGLTTVHLVEVSPHLTKLQSDLLSPFDVPITWHKHLDDVPDQFGFYLAHEFFDVLPIHQFKKTERGYREILIDADGPEKFRFVLAPGETAVGKCFVSADETRDFVEVCPEGLILADKLAKRIESHGGLGLIVDYGHGGKSADTFRAFKRHKLHDPLVEPGSADLTADVDFEAIRKVMVDKSEVLVYGPVSQRRFLLNMGIEYRLEKLRCNANGQEIASLDYSYGMLVDADKMGERFKFMAVVPATLGAILSRYPLCGFS</sequence>
<keyword evidence="5 7" id="KW-0496">Mitochondrion</keyword>
<reference evidence="9" key="3">
    <citation type="submission" date="2019-08" db="EMBL/GenBank/DDBJ databases">
        <authorList>
            <consortium name="Photinus pyralis genome working group"/>
            <person name="Fallon T.R."/>
            <person name="Sander Lower S.E."/>
            <person name="Weng J.-K."/>
        </authorList>
    </citation>
    <scope>NUCLEOTIDE SEQUENCE</scope>
    <source>
        <strain evidence="9">1611_PpyrPB1</strain>
        <tissue evidence="9">Whole body</tissue>
    </source>
</reference>
<evidence type="ECO:0000256" key="4">
    <source>
        <dbReference type="ARBA" id="ARBA00022679"/>
    </source>
</evidence>
<dbReference type="InterPro" id="IPR029063">
    <property type="entry name" value="SAM-dependent_MTases_sf"/>
</dbReference>
<proteinExistence type="inferred from homology"/>
<organism evidence="8">
    <name type="scientific">Photinus pyralis</name>
    <name type="common">Common eastern firefly</name>
    <name type="synonym">Lampyris pyralis</name>
    <dbReference type="NCBI Taxonomy" id="7054"/>
    <lineage>
        <taxon>Eukaryota</taxon>
        <taxon>Metazoa</taxon>
        <taxon>Ecdysozoa</taxon>
        <taxon>Arthropoda</taxon>
        <taxon>Hexapoda</taxon>
        <taxon>Insecta</taxon>
        <taxon>Pterygota</taxon>
        <taxon>Neoptera</taxon>
        <taxon>Endopterygota</taxon>
        <taxon>Coleoptera</taxon>
        <taxon>Polyphaga</taxon>
        <taxon>Elateriformia</taxon>
        <taxon>Elateroidea</taxon>
        <taxon>Lampyridae</taxon>
        <taxon>Lampyrinae</taxon>
        <taxon>Photinus</taxon>
    </lineage>
</organism>
<dbReference type="EC" id="2.1.1.320" evidence="7"/>
<reference evidence="8" key="1">
    <citation type="journal article" date="2016" name="Sci. Rep.">
        <title>Molecular characterization of firefly nuptial gifts: a multi-omics approach sheds light on postcopulatory sexual selection.</title>
        <authorList>
            <person name="Al-Wathiqui N."/>
            <person name="Fallon T.R."/>
            <person name="South A."/>
            <person name="Weng J.K."/>
            <person name="Lewis S.M."/>
        </authorList>
    </citation>
    <scope>NUCLEOTIDE SEQUENCE</scope>
</reference>
<keyword evidence="10" id="KW-1185">Reference proteome</keyword>
<comment type="similarity">
    <text evidence="2 7">Belongs to the NDUFAF7 family.</text>
</comment>
<keyword evidence="3 7" id="KW-0489">Methyltransferase</keyword>
<accession>A0A1Y1MND4</accession>
<dbReference type="GO" id="GO:0035243">
    <property type="term" value="F:protein-arginine omega-N symmetric methyltransferase activity"/>
    <property type="evidence" value="ECO:0007669"/>
    <property type="project" value="UniProtKB-EC"/>
</dbReference>
<evidence type="ECO:0000313" key="8">
    <source>
        <dbReference type="EMBL" id="JAV85945.1"/>
    </source>
</evidence>
<dbReference type="PANTHER" id="PTHR12049">
    <property type="entry name" value="PROTEIN ARGININE METHYLTRANSFERASE NDUFAF7, MITOCHONDRIAL"/>
    <property type="match status" value="1"/>
</dbReference>
<dbReference type="Proteomes" id="UP000327044">
    <property type="component" value="Unassembled WGS sequence"/>
</dbReference>
<dbReference type="InParanoid" id="A0A1Y1MND4"/>
<evidence type="ECO:0000256" key="6">
    <source>
        <dbReference type="ARBA" id="ARBA00048612"/>
    </source>
</evidence>
<comment type="catalytic activity">
    <reaction evidence="6 7">
        <text>L-arginyl-[protein] + 2 S-adenosyl-L-methionine = N(omega),N(omega)'-dimethyl-L-arginyl-[protein] + 2 S-adenosyl-L-homocysteine + 2 H(+)</text>
        <dbReference type="Rhea" id="RHEA:48108"/>
        <dbReference type="Rhea" id="RHEA-COMP:10532"/>
        <dbReference type="Rhea" id="RHEA-COMP:11992"/>
        <dbReference type="ChEBI" id="CHEBI:15378"/>
        <dbReference type="ChEBI" id="CHEBI:29965"/>
        <dbReference type="ChEBI" id="CHEBI:57856"/>
        <dbReference type="ChEBI" id="CHEBI:59789"/>
        <dbReference type="ChEBI" id="CHEBI:88221"/>
        <dbReference type="EC" id="2.1.1.320"/>
    </reaction>
</comment>
<name>A0A1Y1MND4_PHOPY</name>
<evidence type="ECO:0000256" key="5">
    <source>
        <dbReference type="ARBA" id="ARBA00023128"/>
    </source>
</evidence>